<sequence>MDAARFKAALAMFPMFFVAGGWIPLAATEQFYIVAKFVTKPKKGRKKGTPTTSTSTTTVNTSAPVTPIPGTTPPSDKTPQDTSEALKAAAASLAGGPEPDGAILHTVVVSQCCFKIGRITVPPGIVFAVNGFSASPPSSVSPSQPSAQTAPEISPAPRYSRTNPPPHWPRAKAVMSHPRGGSPRALAALFAGGWRNVPQAERWWDTAMGGSVEERRVKALEQINALGVGMAGARGV</sequence>
<reference evidence="2" key="2">
    <citation type="submission" date="2021-10" db="EMBL/GenBank/DDBJ databases">
        <title>Phylogenomics reveals ancestral predisposition of the termite-cultivated fungus Termitomyces towards a domesticated lifestyle.</title>
        <authorList>
            <person name="Auxier B."/>
            <person name="Grum-Grzhimaylo A."/>
            <person name="Cardenas M.E."/>
            <person name="Lodge J.D."/>
            <person name="Laessoe T."/>
            <person name="Pedersen O."/>
            <person name="Smith M.E."/>
            <person name="Kuyper T.W."/>
            <person name="Franco-Molano E.A."/>
            <person name="Baroni T.J."/>
            <person name="Aanen D.K."/>
        </authorList>
    </citation>
    <scope>NUCLEOTIDE SEQUENCE</scope>
    <source>
        <strain evidence="2">D49</strain>
    </source>
</reference>
<keyword evidence="3" id="KW-1185">Reference proteome</keyword>
<feature type="compositionally biased region" description="Polar residues" evidence="1">
    <location>
        <begin position="73"/>
        <end position="82"/>
    </location>
</feature>
<feature type="compositionally biased region" description="Low complexity" evidence="1">
    <location>
        <begin position="134"/>
        <end position="151"/>
    </location>
</feature>
<proteinExistence type="predicted"/>
<reference evidence="2" key="1">
    <citation type="submission" date="2021-02" db="EMBL/GenBank/DDBJ databases">
        <authorList>
            <person name="Nieuwenhuis M."/>
            <person name="Van De Peppel L.J.J."/>
        </authorList>
    </citation>
    <scope>NUCLEOTIDE SEQUENCE</scope>
    <source>
        <strain evidence="2">D49</strain>
    </source>
</reference>
<accession>A0A9P7FYH9</accession>
<feature type="region of interest" description="Disordered" evidence="1">
    <location>
        <begin position="134"/>
        <end position="180"/>
    </location>
</feature>
<gene>
    <name evidence="2" type="ORF">H0H81_005596</name>
</gene>
<dbReference type="OrthoDB" id="265761at2759"/>
<organism evidence="2 3">
    <name type="scientific">Sphagnurus paluster</name>
    <dbReference type="NCBI Taxonomy" id="117069"/>
    <lineage>
        <taxon>Eukaryota</taxon>
        <taxon>Fungi</taxon>
        <taxon>Dikarya</taxon>
        <taxon>Basidiomycota</taxon>
        <taxon>Agaricomycotina</taxon>
        <taxon>Agaricomycetes</taxon>
        <taxon>Agaricomycetidae</taxon>
        <taxon>Agaricales</taxon>
        <taxon>Tricholomatineae</taxon>
        <taxon>Lyophyllaceae</taxon>
        <taxon>Sphagnurus</taxon>
    </lineage>
</organism>
<evidence type="ECO:0000256" key="1">
    <source>
        <dbReference type="SAM" id="MobiDB-lite"/>
    </source>
</evidence>
<evidence type="ECO:0000313" key="3">
    <source>
        <dbReference type="Proteomes" id="UP000717328"/>
    </source>
</evidence>
<protein>
    <submittedName>
        <fullName evidence="2">Uncharacterized protein</fullName>
    </submittedName>
</protein>
<comment type="caution">
    <text evidence="2">The sequence shown here is derived from an EMBL/GenBank/DDBJ whole genome shotgun (WGS) entry which is preliminary data.</text>
</comment>
<feature type="region of interest" description="Disordered" evidence="1">
    <location>
        <begin position="42"/>
        <end position="93"/>
    </location>
</feature>
<dbReference type="EMBL" id="JABCKI010005856">
    <property type="protein sequence ID" value="KAG5637152.1"/>
    <property type="molecule type" value="Genomic_DNA"/>
</dbReference>
<feature type="compositionally biased region" description="Low complexity" evidence="1">
    <location>
        <begin position="83"/>
        <end position="93"/>
    </location>
</feature>
<evidence type="ECO:0000313" key="2">
    <source>
        <dbReference type="EMBL" id="KAG5637152.1"/>
    </source>
</evidence>
<name>A0A9P7FYH9_9AGAR</name>
<dbReference type="Proteomes" id="UP000717328">
    <property type="component" value="Unassembled WGS sequence"/>
</dbReference>
<dbReference type="AlphaFoldDB" id="A0A9P7FYH9"/>
<feature type="compositionally biased region" description="Low complexity" evidence="1">
    <location>
        <begin position="49"/>
        <end position="65"/>
    </location>
</feature>